<evidence type="ECO:0000313" key="2">
    <source>
        <dbReference type="EMBL" id="GIH18276.1"/>
    </source>
</evidence>
<gene>
    <name evidence="2" type="ORF">Raf01_64480</name>
</gene>
<dbReference type="AlphaFoldDB" id="A0A8J3R132"/>
<dbReference type="RefSeq" id="WP_203921806.1">
    <property type="nucleotide sequence ID" value="NZ_BONZ01000065.1"/>
</dbReference>
<organism evidence="2 3">
    <name type="scientific">Rugosimonospora africana</name>
    <dbReference type="NCBI Taxonomy" id="556532"/>
    <lineage>
        <taxon>Bacteria</taxon>
        <taxon>Bacillati</taxon>
        <taxon>Actinomycetota</taxon>
        <taxon>Actinomycetes</taxon>
        <taxon>Micromonosporales</taxon>
        <taxon>Micromonosporaceae</taxon>
        <taxon>Rugosimonospora</taxon>
    </lineage>
</organism>
<evidence type="ECO:0000313" key="3">
    <source>
        <dbReference type="Proteomes" id="UP000642748"/>
    </source>
</evidence>
<accession>A0A8J3R132</accession>
<comment type="caution">
    <text evidence="2">The sequence shown here is derived from an EMBL/GenBank/DDBJ whole genome shotgun (WGS) entry which is preliminary data.</text>
</comment>
<dbReference type="EMBL" id="BONZ01000065">
    <property type="protein sequence ID" value="GIH18276.1"/>
    <property type="molecule type" value="Genomic_DNA"/>
</dbReference>
<dbReference type="Pfam" id="PF11716">
    <property type="entry name" value="MDMPI_N"/>
    <property type="match status" value="1"/>
</dbReference>
<dbReference type="Gene3D" id="3.30.1050.20">
    <property type="match status" value="1"/>
</dbReference>
<name>A0A8J3R132_9ACTN</name>
<keyword evidence="3" id="KW-1185">Reference proteome</keyword>
<dbReference type="InterPro" id="IPR024344">
    <property type="entry name" value="MDMPI_metal-binding"/>
</dbReference>
<sequence>MTADPLALVADIDRATQRVIATAGDLGDPATPSLLPGWSRGHLLTHLARNADGMVNLLTWARTGVVTPMYPSPEAREADIEAGAGRPLAELVADLRDSSGRFADAASSLPAEAWSVELEQRSGRAPAALVPWRRLREVEVHHVDLGAGYTPADWPEVFAHRLLHEVAGGLDGVSCTLRPASLGHPLAVGTGGDPTVSGPAYALAAWLAGRSTGDGLTVDPLGPLPTIPDWI</sequence>
<protein>
    <submittedName>
        <fullName evidence="2">Maleylpyruvate isomerase</fullName>
    </submittedName>
</protein>
<dbReference type="InterPro" id="IPR036527">
    <property type="entry name" value="SCP2_sterol-bd_dom_sf"/>
</dbReference>
<dbReference type="InterPro" id="IPR034660">
    <property type="entry name" value="DinB/YfiT-like"/>
</dbReference>
<dbReference type="SUPFAM" id="SSF55718">
    <property type="entry name" value="SCP-like"/>
    <property type="match status" value="1"/>
</dbReference>
<dbReference type="InterPro" id="IPR017517">
    <property type="entry name" value="Maleyloyr_isom"/>
</dbReference>
<reference evidence="2" key="1">
    <citation type="submission" date="2021-01" db="EMBL/GenBank/DDBJ databases">
        <title>Whole genome shotgun sequence of Rugosimonospora africana NBRC 104875.</title>
        <authorList>
            <person name="Komaki H."/>
            <person name="Tamura T."/>
        </authorList>
    </citation>
    <scope>NUCLEOTIDE SEQUENCE</scope>
    <source>
        <strain evidence="2">NBRC 104875</strain>
    </source>
</reference>
<feature type="domain" description="Mycothiol-dependent maleylpyruvate isomerase metal-binding" evidence="1">
    <location>
        <begin position="14"/>
        <end position="145"/>
    </location>
</feature>
<proteinExistence type="predicted"/>
<evidence type="ECO:0000259" key="1">
    <source>
        <dbReference type="Pfam" id="PF11716"/>
    </source>
</evidence>
<dbReference type="SUPFAM" id="SSF109854">
    <property type="entry name" value="DinB/YfiT-like putative metalloenzymes"/>
    <property type="match status" value="1"/>
</dbReference>
<dbReference type="GO" id="GO:0016853">
    <property type="term" value="F:isomerase activity"/>
    <property type="evidence" value="ECO:0007669"/>
    <property type="project" value="UniProtKB-KW"/>
</dbReference>
<dbReference type="Gene3D" id="1.20.120.450">
    <property type="entry name" value="dinb family like domain"/>
    <property type="match status" value="1"/>
</dbReference>
<dbReference type="Proteomes" id="UP000642748">
    <property type="component" value="Unassembled WGS sequence"/>
</dbReference>
<dbReference type="GO" id="GO:0046872">
    <property type="term" value="F:metal ion binding"/>
    <property type="evidence" value="ECO:0007669"/>
    <property type="project" value="InterPro"/>
</dbReference>
<dbReference type="NCBIfam" id="TIGR03083">
    <property type="entry name" value="maleylpyruvate isomerase family mycothiol-dependent enzyme"/>
    <property type="match status" value="1"/>
</dbReference>
<keyword evidence="2" id="KW-0413">Isomerase</keyword>